<dbReference type="InterPro" id="IPR026983">
    <property type="entry name" value="DHC"/>
</dbReference>
<dbReference type="GO" id="GO:0045505">
    <property type="term" value="F:dynein intermediate chain binding"/>
    <property type="evidence" value="ECO:0007669"/>
    <property type="project" value="InterPro"/>
</dbReference>
<reference evidence="1" key="1">
    <citation type="submission" date="2021-02" db="EMBL/GenBank/DDBJ databases">
        <authorList>
            <person name="Nowell W R."/>
        </authorList>
    </citation>
    <scope>NUCLEOTIDE SEQUENCE</scope>
</reference>
<name>A0A820R686_9BILA</name>
<evidence type="ECO:0000313" key="1">
    <source>
        <dbReference type="EMBL" id="CAF4436157.1"/>
    </source>
</evidence>
<sequence length="131" mass="15637">EELVEKYLLDVNDWEKNFRILKIRTQDAEKLPNEVRYDCFLVNINPLKLTIENQIRRLNDSMLTHLKRSITRDAVTINSFVNEGLETLNDRPRTHEELGSSYKKHDELKSKRQNILPLYDRLESKNKLLRS</sequence>
<dbReference type="GO" id="GO:0030286">
    <property type="term" value="C:dynein complex"/>
    <property type="evidence" value="ECO:0007669"/>
    <property type="project" value="InterPro"/>
</dbReference>
<dbReference type="PANTHER" id="PTHR45703">
    <property type="entry name" value="DYNEIN HEAVY CHAIN"/>
    <property type="match status" value="1"/>
</dbReference>
<comment type="caution">
    <text evidence="1">The sequence shown here is derived from an EMBL/GenBank/DDBJ whole genome shotgun (WGS) entry which is preliminary data.</text>
</comment>
<gene>
    <name evidence="1" type="ORF">OXD698_LOCUS53536</name>
</gene>
<evidence type="ECO:0000313" key="2">
    <source>
        <dbReference type="Proteomes" id="UP000663844"/>
    </source>
</evidence>
<protein>
    <submittedName>
        <fullName evidence="1">Uncharacterized protein</fullName>
    </submittedName>
</protein>
<feature type="non-terminal residue" evidence="1">
    <location>
        <position position="131"/>
    </location>
</feature>
<dbReference type="GO" id="GO:0051959">
    <property type="term" value="F:dynein light intermediate chain binding"/>
    <property type="evidence" value="ECO:0007669"/>
    <property type="project" value="InterPro"/>
</dbReference>
<feature type="non-terminal residue" evidence="1">
    <location>
        <position position="1"/>
    </location>
</feature>
<dbReference type="Proteomes" id="UP000663844">
    <property type="component" value="Unassembled WGS sequence"/>
</dbReference>
<organism evidence="1 2">
    <name type="scientific">Adineta steineri</name>
    <dbReference type="NCBI Taxonomy" id="433720"/>
    <lineage>
        <taxon>Eukaryota</taxon>
        <taxon>Metazoa</taxon>
        <taxon>Spiralia</taxon>
        <taxon>Gnathifera</taxon>
        <taxon>Rotifera</taxon>
        <taxon>Eurotatoria</taxon>
        <taxon>Bdelloidea</taxon>
        <taxon>Adinetida</taxon>
        <taxon>Adinetidae</taxon>
        <taxon>Adineta</taxon>
    </lineage>
</organism>
<proteinExistence type="predicted"/>
<accession>A0A820R686</accession>
<dbReference type="EMBL" id="CAJOAZ010030850">
    <property type="protein sequence ID" value="CAF4436157.1"/>
    <property type="molecule type" value="Genomic_DNA"/>
</dbReference>
<dbReference type="PANTHER" id="PTHR45703:SF22">
    <property type="entry name" value="DYNEIN CYTOPLASMIC 2 HEAVY CHAIN 1"/>
    <property type="match status" value="1"/>
</dbReference>
<dbReference type="GO" id="GO:0007018">
    <property type="term" value="P:microtubule-based movement"/>
    <property type="evidence" value="ECO:0007669"/>
    <property type="project" value="InterPro"/>
</dbReference>
<dbReference type="AlphaFoldDB" id="A0A820R686"/>